<dbReference type="InterPro" id="IPR000792">
    <property type="entry name" value="Tscrpt_reg_LuxR_C"/>
</dbReference>
<dbReference type="EMBL" id="JBHRZH010000007">
    <property type="protein sequence ID" value="MFC3761315.1"/>
    <property type="molecule type" value="Genomic_DNA"/>
</dbReference>
<dbReference type="InterPro" id="IPR041664">
    <property type="entry name" value="AAA_16"/>
</dbReference>
<evidence type="ECO:0000256" key="3">
    <source>
        <dbReference type="ARBA" id="ARBA00023163"/>
    </source>
</evidence>
<dbReference type="RefSeq" id="WP_205117661.1">
    <property type="nucleotide sequence ID" value="NZ_JAFBCM010000001.1"/>
</dbReference>
<dbReference type="PROSITE" id="PS50043">
    <property type="entry name" value="HTH_LUXR_2"/>
    <property type="match status" value="1"/>
</dbReference>
<dbReference type="Proteomes" id="UP001595699">
    <property type="component" value="Unassembled WGS sequence"/>
</dbReference>
<gene>
    <name evidence="5" type="ORF">ACFOUW_10725</name>
</gene>
<evidence type="ECO:0000259" key="4">
    <source>
        <dbReference type="PROSITE" id="PS50043"/>
    </source>
</evidence>
<dbReference type="SMART" id="SM00382">
    <property type="entry name" value="AAA"/>
    <property type="match status" value="1"/>
</dbReference>
<organism evidence="5 6">
    <name type="scientific">Tenggerimyces flavus</name>
    <dbReference type="NCBI Taxonomy" id="1708749"/>
    <lineage>
        <taxon>Bacteria</taxon>
        <taxon>Bacillati</taxon>
        <taxon>Actinomycetota</taxon>
        <taxon>Actinomycetes</taxon>
        <taxon>Propionibacteriales</taxon>
        <taxon>Nocardioidaceae</taxon>
        <taxon>Tenggerimyces</taxon>
    </lineage>
</organism>
<dbReference type="InterPro" id="IPR011990">
    <property type="entry name" value="TPR-like_helical_dom_sf"/>
</dbReference>
<dbReference type="InterPro" id="IPR036388">
    <property type="entry name" value="WH-like_DNA-bd_sf"/>
</dbReference>
<dbReference type="InterPro" id="IPR003593">
    <property type="entry name" value="AAA+_ATPase"/>
</dbReference>
<keyword evidence="3" id="KW-0804">Transcription</keyword>
<keyword evidence="6" id="KW-1185">Reference proteome</keyword>
<accession>A0ABV7Y7Q7</accession>
<name>A0ABV7Y7Q7_9ACTN</name>
<dbReference type="InterPro" id="IPR016032">
    <property type="entry name" value="Sig_transdc_resp-reg_C-effctor"/>
</dbReference>
<proteinExistence type="predicted"/>
<dbReference type="Pfam" id="PF13191">
    <property type="entry name" value="AAA_16"/>
    <property type="match status" value="1"/>
</dbReference>
<keyword evidence="2" id="KW-0238">DNA-binding</keyword>
<dbReference type="Gene3D" id="1.25.40.10">
    <property type="entry name" value="Tetratricopeptide repeat domain"/>
    <property type="match status" value="1"/>
</dbReference>
<dbReference type="SMART" id="SM00421">
    <property type="entry name" value="HTH_LUXR"/>
    <property type="match status" value="1"/>
</dbReference>
<evidence type="ECO:0000256" key="1">
    <source>
        <dbReference type="ARBA" id="ARBA00023015"/>
    </source>
</evidence>
<evidence type="ECO:0000313" key="5">
    <source>
        <dbReference type="EMBL" id="MFC3761315.1"/>
    </source>
</evidence>
<dbReference type="Pfam" id="PF00196">
    <property type="entry name" value="GerE"/>
    <property type="match status" value="1"/>
</dbReference>
<sequence>MVGAWPLRGRTGEYEATRRALVAEPGAAVLVGDAGVGKTRLARELAHDLGQAGRAIEWVAATQASAGVPFGPFVRFLGDDVPQTSETLLLHQISTRLLAATPSPDRPVLVVDDAHLLDDGSAALVYQLASSGAFRVLATVRSGQRCPDAIQRLWRDGGAARIDVTPFQTTQVRQLLEGALAGPVDTLTTSRLGRATGGNPLFLRELVEAGLADASLRQIDGVWQWTGARTLSSRVTDLLQERFDGCSDPELETLRLVALGEPIDVDLLAAVVPDERVEALVDRGLLHPDSSGATVQLPHPLYGEVLRAGMSPVTARRLRRALVRAMKEPTDPDQLLRWVTLSLDAGERPDNPDLLAAASRALLLFDPALAERLAAAADPTLPARTLRLARAVGYQGRFAEAEDLLARLDPRELDDAQFAAFLRIRGENFCEGLQRPDLALAYLDALPTPLPPTVRHAAACVRIEALVYGGDYRAAIDVAEAEPGFLDQPEVGPVPTLVMALEQVGRSDEALQLAQAYEKAAALPTRFAGYGRILVTAGRLDEAEQVAEQHIAAGTAWDWAEFICYGLRVRAQVDFARGLFQASAQGLRECVSLARDLSLGYFVRLALSGLSTAEAACGRIAEARAAMAESESLAAASPAVRALIEQDQLAYAFVEGCEGSMRSAYDRLDRLVASCVAESQPRRAVEALHLMARFGYVSRAASQVGDLASLCDSPVPHAHEGHIRALASGDAQSLLDVSARYAELGMIHQAAEVVDTAAARFLAAGDRRAAGRATSERDRLLALCDTGPFRWWASAASSSPLSEREQQVATLAATGLTNRQIAARLVLSVRTVENHLQRIYVKTGLTKRSDLADWLAAQSPTT</sequence>
<dbReference type="Gene3D" id="1.10.10.10">
    <property type="entry name" value="Winged helix-like DNA-binding domain superfamily/Winged helix DNA-binding domain"/>
    <property type="match status" value="1"/>
</dbReference>
<dbReference type="PRINTS" id="PR00038">
    <property type="entry name" value="HTHLUXR"/>
</dbReference>
<comment type="caution">
    <text evidence="5">The sequence shown here is derived from an EMBL/GenBank/DDBJ whole genome shotgun (WGS) entry which is preliminary data.</text>
</comment>
<dbReference type="CDD" id="cd06170">
    <property type="entry name" value="LuxR_C_like"/>
    <property type="match status" value="1"/>
</dbReference>
<dbReference type="PANTHER" id="PTHR44688">
    <property type="entry name" value="DNA-BINDING TRANSCRIPTIONAL ACTIVATOR DEVR_DOSR"/>
    <property type="match status" value="1"/>
</dbReference>
<dbReference type="SUPFAM" id="SSF46894">
    <property type="entry name" value="C-terminal effector domain of the bipartite response regulators"/>
    <property type="match status" value="1"/>
</dbReference>
<dbReference type="Gene3D" id="3.40.50.300">
    <property type="entry name" value="P-loop containing nucleotide triphosphate hydrolases"/>
    <property type="match status" value="1"/>
</dbReference>
<dbReference type="SUPFAM" id="SSF52540">
    <property type="entry name" value="P-loop containing nucleoside triphosphate hydrolases"/>
    <property type="match status" value="1"/>
</dbReference>
<dbReference type="InterPro" id="IPR027417">
    <property type="entry name" value="P-loop_NTPase"/>
</dbReference>
<evidence type="ECO:0000256" key="2">
    <source>
        <dbReference type="ARBA" id="ARBA00023125"/>
    </source>
</evidence>
<dbReference type="PANTHER" id="PTHR44688:SF16">
    <property type="entry name" value="DNA-BINDING TRANSCRIPTIONAL ACTIVATOR DEVR_DOSR"/>
    <property type="match status" value="1"/>
</dbReference>
<feature type="domain" description="HTH luxR-type" evidence="4">
    <location>
        <begin position="794"/>
        <end position="859"/>
    </location>
</feature>
<reference evidence="6" key="1">
    <citation type="journal article" date="2019" name="Int. J. Syst. Evol. Microbiol.">
        <title>The Global Catalogue of Microorganisms (GCM) 10K type strain sequencing project: providing services to taxonomists for standard genome sequencing and annotation.</title>
        <authorList>
            <consortium name="The Broad Institute Genomics Platform"/>
            <consortium name="The Broad Institute Genome Sequencing Center for Infectious Disease"/>
            <person name="Wu L."/>
            <person name="Ma J."/>
        </authorList>
    </citation>
    <scope>NUCLEOTIDE SEQUENCE [LARGE SCALE GENOMIC DNA]</scope>
    <source>
        <strain evidence="6">CGMCC 4.7241</strain>
    </source>
</reference>
<evidence type="ECO:0000313" key="6">
    <source>
        <dbReference type="Proteomes" id="UP001595699"/>
    </source>
</evidence>
<protein>
    <submittedName>
        <fullName evidence="5">LuxR C-terminal-related transcriptional regulator</fullName>
    </submittedName>
</protein>
<keyword evidence="1" id="KW-0805">Transcription regulation</keyword>
<dbReference type="PROSITE" id="PS00622">
    <property type="entry name" value="HTH_LUXR_1"/>
    <property type="match status" value="1"/>
</dbReference>